<keyword evidence="3 7" id="KW-0813">Transport</keyword>
<evidence type="ECO:0000256" key="1">
    <source>
        <dbReference type="ARBA" id="ARBA00004141"/>
    </source>
</evidence>
<feature type="transmembrane region" description="Helical" evidence="8">
    <location>
        <begin position="183"/>
        <end position="200"/>
    </location>
</feature>
<evidence type="ECO:0000256" key="6">
    <source>
        <dbReference type="ARBA" id="ARBA00023136"/>
    </source>
</evidence>
<evidence type="ECO:0000256" key="8">
    <source>
        <dbReference type="SAM" id="Phobius"/>
    </source>
</evidence>
<feature type="transmembrane region" description="Helical" evidence="8">
    <location>
        <begin position="434"/>
        <end position="453"/>
    </location>
</feature>
<dbReference type="FunFam" id="1.20.1250.20:FF:000134">
    <property type="entry name" value="MFS sugar transporter protein"/>
    <property type="match status" value="1"/>
</dbReference>
<dbReference type="InterPro" id="IPR003663">
    <property type="entry name" value="Sugar/inositol_transpt"/>
</dbReference>
<keyword evidence="5 8" id="KW-1133">Transmembrane helix</keyword>
<evidence type="ECO:0000256" key="7">
    <source>
        <dbReference type="RuleBase" id="RU003346"/>
    </source>
</evidence>
<evidence type="ECO:0000256" key="5">
    <source>
        <dbReference type="ARBA" id="ARBA00022989"/>
    </source>
</evidence>
<feature type="transmembrane region" description="Helical" evidence="8">
    <location>
        <begin position="304"/>
        <end position="324"/>
    </location>
</feature>
<dbReference type="PROSITE" id="PS00216">
    <property type="entry name" value="SUGAR_TRANSPORT_1"/>
    <property type="match status" value="1"/>
</dbReference>
<feature type="transmembrane region" description="Helical" evidence="8">
    <location>
        <begin position="109"/>
        <end position="132"/>
    </location>
</feature>
<dbReference type="PANTHER" id="PTHR48022">
    <property type="entry name" value="PLASTIDIC GLUCOSE TRANSPORTER 4"/>
    <property type="match status" value="1"/>
</dbReference>
<keyword evidence="11" id="KW-1185">Reference proteome</keyword>
<keyword evidence="4 8" id="KW-0812">Transmembrane</keyword>
<feature type="transmembrane region" description="Helical" evidence="8">
    <location>
        <begin position="52"/>
        <end position="72"/>
    </location>
</feature>
<dbReference type="Pfam" id="PF00083">
    <property type="entry name" value="Sugar_tr"/>
    <property type="match status" value="1"/>
</dbReference>
<dbReference type="InterPro" id="IPR020846">
    <property type="entry name" value="MFS_dom"/>
</dbReference>
<keyword evidence="6 8" id="KW-0472">Membrane</keyword>
<dbReference type="PROSITE" id="PS00217">
    <property type="entry name" value="SUGAR_TRANSPORT_2"/>
    <property type="match status" value="1"/>
</dbReference>
<feature type="transmembrane region" description="Helical" evidence="8">
    <location>
        <begin position="84"/>
        <end position="103"/>
    </location>
</feature>
<dbReference type="Gene3D" id="1.20.1250.20">
    <property type="entry name" value="MFS general substrate transporter like domains"/>
    <property type="match status" value="1"/>
</dbReference>
<proteinExistence type="inferred from homology"/>
<dbReference type="EMBL" id="LFMI01000362">
    <property type="protein sequence ID" value="OTA02861.1"/>
    <property type="molecule type" value="Genomic_DNA"/>
</dbReference>
<evidence type="ECO:0000256" key="4">
    <source>
        <dbReference type="ARBA" id="ARBA00022692"/>
    </source>
</evidence>
<protein>
    <submittedName>
        <fullName evidence="10">MFS permease</fullName>
    </submittedName>
</protein>
<name>A0A2H2ZS42_TRIPA</name>
<dbReference type="InterPro" id="IPR005828">
    <property type="entry name" value="MFS_sugar_transport-like"/>
</dbReference>
<organism evidence="10 11">
    <name type="scientific">Trichoderma parareesei</name>
    <name type="common">Filamentous fungus</name>
    <dbReference type="NCBI Taxonomy" id="858221"/>
    <lineage>
        <taxon>Eukaryota</taxon>
        <taxon>Fungi</taxon>
        <taxon>Dikarya</taxon>
        <taxon>Ascomycota</taxon>
        <taxon>Pezizomycotina</taxon>
        <taxon>Sordariomycetes</taxon>
        <taxon>Hypocreomycetidae</taxon>
        <taxon>Hypocreales</taxon>
        <taxon>Hypocreaceae</taxon>
        <taxon>Trichoderma</taxon>
    </lineage>
</organism>
<accession>A0A2H2ZS42</accession>
<dbReference type="InterPro" id="IPR005829">
    <property type="entry name" value="Sugar_transporter_CS"/>
</dbReference>
<dbReference type="OrthoDB" id="6612291at2759"/>
<dbReference type="PANTHER" id="PTHR48022:SF46">
    <property type="entry name" value="SUGAR TRANSPORTER, PUTATIVE (AFU_ORTHOLOGUE AFUA_1G11830)-RELATED"/>
    <property type="match status" value="1"/>
</dbReference>
<dbReference type="PRINTS" id="PR00171">
    <property type="entry name" value="SUGRTRNSPORT"/>
</dbReference>
<feature type="transmembrane region" description="Helical" evidence="8">
    <location>
        <begin position="362"/>
        <end position="380"/>
    </location>
</feature>
<reference evidence="10 11" key="1">
    <citation type="journal article" date="2015" name="Genome Announc.">
        <title>Genome sequence and annotation of Trichoderma parareesei, the ancestor of the cellulase producer Trichoderma reesei.</title>
        <authorList>
            <person name="Yang D."/>
            <person name="Pomraning K."/>
            <person name="Kopchinskiy A."/>
            <person name="Karimi Aghcheh R."/>
            <person name="Atanasova L."/>
            <person name="Chenthamara K."/>
            <person name="Baker S.E."/>
            <person name="Zhang R."/>
            <person name="Shen Q."/>
            <person name="Freitag M."/>
            <person name="Kubicek C.P."/>
            <person name="Druzhinina I.S."/>
        </authorList>
    </citation>
    <scope>NUCLEOTIDE SEQUENCE [LARGE SCALE GENOMIC DNA]</scope>
    <source>
        <strain evidence="10 11">CBS 125925</strain>
    </source>
</reference>
<dbReference type="GO" id="GO:0016020">
    <property type="term" value="C:membrane"/>
    <property type="evidence" value="ECO:0007669"/>
    <property type="project" value="UniProtKB-SubCell"/>
</dbReference>
<dbReference type="NCBIfam" id="TIGR00879">
    <property type="entry name" value="SP"/>
    <property type="match status" value="1"/>
</dbReference>
<dbReference type="InterPro" id="IPR050360">
    <property type="entry name" value="MFS_Sugar_Transporters"/>
</dbReference>
<comment type="subcellular location">
    <subcellularLocation>
        <location evidence="1">Membrane</location>
        <topology evidence="1">Multi-pass membrane protein</topology>
    </subcellularLocation>
</comment>
<dbReference type="Proteomes" id="UP000219286">
    <property type="component" value="Unassembled WGS sequence"/>
</dbReference>
<comment type="caution">
    <text evidence="10">The sequence shown here is derived from an EMBL/GenBank/DDBJ whole genome shotgun (WGS) entry which is preliminary data.</text>
</comment>
<evidence type="ECO:0000256" key="2">
    <source>
        <dbReference type="ARBA" id="ARBA00010992"/>
    </source>
</evidence>
<dbReference type="GO" id="GO:0005351">
    <property type="term" value="F:carbohydrate:proton symporter activity"/>
    <property type="evidence" value="ECO:0007669"/>
    <property type="project" value="TreeGrafter"/>
</dbReference>
<dbReference type="AlphaFoldDB" id="A0A2H2ZS42"/>
<comment type="similarity">
    <text evidence="2 7">Belongs to the major facilitator superfamily. Sugar transporter (TC 2.A.1.1) family.</text>
</comment>
<feature type="domain" description="Major facilitator superfamily (MFS) profile" evidence="9">
    <location>
        <begin position="12"/>
        <end position="457"/>
    </location>
</feature>
<dbReference type="PROSITE" id="PS50850">
    <property type="entry name" value="MFS"/>
    <property type="match status" value="1"/>
</dbReference>
<evidence type="ECO:0000313" key="10">
    <source>
        <dbReference type="EMBL" id="OTA02861.1"/>
    </source>
</evidence>
<feature type="transmembrane region" description="Helical" evidence="8">
    <location>
        <begin position="331"/>
        <end position="350"/>
    </location>
</feature>
<feature type="transmembrane region" description="Helical" evidence="8">
    <location>
        <begin position="144"/>
        <end position="163"/>
    </location>
</feature>
<evidence type="ECO:0000313" key="11">
    <source>
        <dbReference type="Proteomes" id="UP000219286"/>
    </source>
</evidence>
<sequence length="505" mass="57155">MASKKRVYNWYISMVAAMCMVLYGYDASVYNSVQGSDNWLAYFDLDTERDTYMIGLINTTYTIGAIIAGFFLGGPIADFVGRRWGMWIGCFTTVIATFMQTFAPRHSLGCFIAGRVLVGLGQGIALTSGPVYIGEMAPPQIRGLIMAFWQLFYSVGSFIAYWINYACSLHRSALGEWDWKMVVIFQMMVPIIIMILLPFQPESPRWHIQRHGDMEAAKAALRKIRDTEHEIDEEVLAIREALEYEKEAISNNYTALFKDPSIRKRLYLAFIINVGQQLSGQGTLNTYSTAIYKKVWTSTQTINLINALNATFGILFTLNATWTADRFGRRWLFIIGGVGMGLCMLLVPVISQTTPDINGTKTKPVGISIVFLLFLFIFFYKPSWGATTWIWTSEVFSMNVRAQAIGMCSQMQNVANTIFQQFFPTFLKNEGLKCLYFFMATNFLLVVFVWFFIPETKQVPLEEIDVLFGGVNHVDKGAQILGAPETRGKELHVVRQLEDNEIADA</sequence>
<dbReference type="SUPFAM" id="SSF103473">
    <property type="entry name" value="MFS general substrate transporter"/>
    <property type="match status" value="1"/>
</dbReference>
<evidence type="ECO:0000259" key="9">
    <source>
        <dbReference type="PROSITE" id="PS50850"/>
    </source>
</evidence>
<dbReference type="InterPro" id="IPR036259">
    <property type="entry name" value="MFS_trans_sf"/>
</dbReference>
<evidence type="ECO:0000256" key="3">
    <source>
        <dbReference type="ARBA" id="ARBA00022448"/>
    </source>
</evidence>
<feature type="transmembrane region" description="Helical" evidence="8">
    <location>
        <begin position="7"/>
        <end position="25"/>
    </location>
</feature>
<gene>
    <name evidence="10" type="ORF">A9Z42_0032660</name>
</gene>